<organism evidence="1 2">
    <name type="scientific">Virgibacillus kapii</name>
    <dbReference type="NCBI Taxonomy" id="1638645"/>
    <lineage>
        <taxon>Bacteria</taxon>
        <taxon>Bacillati</taxon>
        <taxon>Bacillota</taxon>
        <taxon>Bacilli</taxon>
        <taxon>Bacillales</taxon>
        <taxon>Bacillaceae</taxon>
        <taxon>Virgibacillus</taxon>
    </lineage>
</organism>
<gene>
    <name evidence="1" type="ORF">GCM10007111_42390</name>
</gene>
<name>A0ABQ2DX01_9BACI</name>
<comment type="caution">
    <text evidence="1">The sequence shown here is derived from an EMBL/GenBank/DDBJ whole genome shotgun (WGS) entry which is preliminary data.</text>
</comment>
<proteinExistence type="predicted"/>
<evidence type="ECO:0000313" key="2">
    <source>
        <dbReference type="Proteomes" id="UP000634435"/>
    </source>
</evidence>
<sequence length="97" mass="11240">MLEDNQRGGNNIKKFNKVIINDSSYGGIGYYDKYSEGLLITDFDSEVEKAFKRILRNREVITNIVFHEHDDLESGFSFSGNYLIRGVYDSEIHLLKQ</sequence>
<dbReference type="Proteomes" id="UP000634435">
    <property type="component" value="Unassembled WGS sequence"/>
</dbReference>
<reference evidence="2" key="1">
    <citation type="journal article" date="2019" name="Int. J. Syst. Evol. Microbiol.">
        <title>The Global Catalogue of Microorganisms (GCM) 10K type strain sequencing project: providing services to taxonomists for standard genome sequencing and annotation.</title>
        <authorList>
            <consortium name="The Broad Institute Genomics Platform"/>
            <consortium name="The Broad Institute Genome Sequencing Center for Infectious Disease"/>
            <person name="Wu L."/>
            <person name="Ma J."/>
        </authorList>
    </citation>
    <scope>NUCLEOTIDE SEQUENCE [LARGE SCALE GENOMIC DNA]</scope>
    <source>
        <strain evidence="2">JCM 30071</strain>
    </source>
</reference>
<dbReference type="EMBL" id="BMPN01000012">
    <property type="protein sequence ID" value="GGJ76324.1"/>
    <property type="molecule type" value="Genomic_DNA"/>
</dbReference>
<keyword evidence="2" id="KW-1185">Reference proteome</keyword>
<evidence type="ECO:0000313" key="1">
    <source>
        <dbReference type="EMBL" id="GGJ76324.1"/>
    </source>
</evidence>
<accession>A0ABQ2DX01</accession>
<protein>
    <submittedName>
        <fullName evidence="1">Uncharacterized protein</fullName>
    </submittedName>
</protein>